<evidence type="ECO:0000256" key="2">
    <source>
        <dbReference type="ARBA" id="ARBA00008643"/>
    </source>
</evidence>
<dbReference type="STRING" id="225164.V3Z6I8"/>
<dbReference type="GeneID" id="20249850"/>
<reference evidence="12 13" key="1">
    <citation type="journal article" date="2013" name="Nature">
        <title>Insights into bilaterian evolution from three spiralian genomes.</title>
        <authorList>
            <person name="Simakov O."/>
            <person name="Marletaz F."/>
            <person name="Cho S.J."/>
            <person name="Edsinger-Gonzales E."/>
            <person name="Havlak P."/>
            <person name="Hellsten U."/>
            <person name="Kuo D.H."/>
            <person name="Larsson T."/>
            <person name="Lv J."/>
            <person name="Arendt D."/>
            <person name="Savage R."/>
            <person name="Osoegawa K."/>
            <person name="de Jong P."/>
            <person name="Grimwood J."/>
            <person name="Chapman J.A."/>
            <person name="Shapiro H."/>
            <person name="Aerts A."/>
            <person name="Otillar R.P."/>
            <person name="Terry A.Y."/>
            <person name="Boore J.L."/>
            <person name="Grigoriev I.V."/>
            <person name="Lindberg D.R."/>
            <person name="Seaver E.C."/>
            <person name="Weisblat D.A."/>
            <person name="Putnam N.H."/>
            <person name="Rokhsar D.S."/>
        </authorList>
    </citation>
    <scope>NUCLEOTIDE SEQUENCE [LARGE SCALE GENOMIC DNA]</scope>
</reference>
<dbReference type="CTD" id="20249850"/>
<accession>V3Z6I8</accession>
<evidence type="ECO:0000256" key="3">
    <source>
        <dbReference type="ARBA" id="ARBA00013793"/>
    </source>
</evidence>
<keyword evidence="7" id="KW-0995">Kinetochore</keyword>
<dbReference type="GO" id="GO:0000070">
    <property type="term" value="P:mitotic sister chromatid segregation"/>
    <property type="evidence" value="ECO:0007669"/>
    <property type="project" value="TreeGrafter"/>
</dbReference>
<dbReference type="GO" id="GO:0000444">
    <property type="term" value="C:MIS12/MIND type complex"/>
    <property type="evidence" value="ECO:0007669"/>
    <property type="project" value="TreeGrafter"/>
</dbReference>
<protein>
    <recommendedName>
        <fullName evidence="3">Protein MIS12 homolog</fullName>
    </recommendedName>
</protein>
<evidence type="ECO:0000256" key="10">
    <source>
        <dbReference type="ARBA" id="ARBA00023328"/>
    </source>
</evidence>
<organism evidence="12 13">
    <name type="scientific">Lottia gigantea</name>
    <name type="common">Giant owl limpet</name>
    <dbReference type="NCBI Taxonomy" id="225164"/>
    <lineage>
        <taxon>Eukaryota</taxon>
        <taxon>Metazoa</taxon>
        <taxon>Spiralia</taxon>
        <taxon>Lophotrochozoa</taxon>
        <taxon>Mollusca</taxon>
        <taxon>Gastropoda</taxon>
        <taxon>Patellogastropoda</taxon>
        <taxon>Lottioidea</taxon>
        <taxon>Lottiidae</taxon>
        <taxon>Lottia</taxon>
    </lineage>
</organism>
<comment type="subcellular location">
    <subcellularLocation>
        <location evidence="1">Chromosome</location>
        <location evidence="1">Centromere</location>
        <location evidence="1">Kinetochore</location>
    </subcellularLocation>
</comment>
<dbReference type="EMBL" id="KB203083">
    <property type="protein sequence ID" value="ESO86378.1"/>
    <property type="molecule type" value="Genomic_DNA"/>
</dbReference>
<evidence type="ECO:0000256" key="8">
    <source>
        <dbReference type="ARBA" id="ARBA00023054"/>
    </source>
</evidence>
<evidence type="ECO:0000313" key="13">
    <source>
        <dbReference type="Proteomes" id="UP000030746"/>
    </source>
</evidence>
<dbReference type="GO" id="GO:0051301">
    <property type="term" value="P:cell division"/>
    <property type="evidence" value="ECO:0007669"/>
    <property type="project" value="UniProtKB-KW"/>
</dbReference>
<dbReference type="AlphaFoldDB" id="V3Z6I8"/>
<dbReference type="OrthoDB" id="1884855at2759"/>
<evidence type="ECO:0000256" key="1">
    <source>
        <dbReference type="ARBA" id="ARBA00004629"/>
    </source>
</evidence>
<dbReference type="GO" id="GO:0051382">
    <property type="term" value="P:kinetochore assembly"/>
    <property type="evidence" value="ECO:0007669"/>
    <property type="project" value="TreeGrafter"/>
</dbReference>
<evidence type="ECO:0000256" key="5">
    <source>
        <dbReference type="ARBA" id="ARBA00022618"/>
    </source>
</evidence>
<evidence type="ECO:0000256" key="9">
    <source>
        <dbReference type="ARBA" id="ARBA00023306"/>
    </source>
</evidence>
<evidence type="ECO:0000256" key="7">
    <source>
        <dbReference type="ARBA" id="ARBA00022838"/>
    </source>
</evidence>
<proteinExistence type="inferred from homology"/>
<evidence type="ECO:0000313" key="12">
    <source>
        <dbReference type="EMBL" id="ESO86378.1"/>
    </source>
</evidence>
<dbReference type="PANTHER" id="PTHR14527:SF2">
    <property type="entry name" value="PROTEIN MIS12 HOMOLOG"/>
    <property type="match status" value="1"/>
</dbReference>
<evidence type="ECO:0000256" key="4">
    <source>
        <dbReference type="ARBA" id="ARBA00022454"/>
    </source>
</evidence>
<keyword evidence="13" id="KW-1185">Reference proteome</keyword>
<feature type="coiled-coil region" evidence="11">
    <location>
        <begin position="111"/>
        <end position="169"/>
    </location>
</feature>
<sequence>MDTDDETSKVTAKSAGDEYETQLLGFTPPSFSNGIFNAFNQYMSDGLGAMKEMILKEYSDVITEKEVHKEMRDIQESIENEFDNIFDHFECYTFNNVLKIPAHVVLPEDKIQEEELVREKLEDEILDLQEQVQAIQFANCSLGEELELADKTQAELDKLLNHLEESDALFSDDLKENASTCLDEIEKLAHVIKTT</sequence>
<dbReference type="Pfam" id="PF05859">
    <property type="entry name" value="Mis12"/>
    <property type="match status" value="1"/>
</dbReference>
<dbReference type="HOGENOM" id="CLU_1397799_0_0_1"/>
<keyword evidence="8 11" id="KW-0175">Coiled coil</keyword>
<gene>
    <name evidence="12" type="ORF">LOTGIDRAFT_235437</name>
</gene>
<evidence type="ECO:0000256" key="11">
    <source>
        <dbReference type="SAM" id="Coils"/>
    </source>
</evidence>
<keyword evidence="10" id="KW-0137">Centromere</keyword>
<dbReference type="RefSeq" id="XP_009062919.1">
    <property type="nucleotide sequence ID" value="XM_009064671.1"/>
</dbReference>
<dbReference type="Proteomes" id="UP000030746">
    <property type="component" value="Unassembled WGS sequence"/>
</dbReference>
<dbReference type="InterPro" id="IPR008685">
    <property type="entry name" value="Centromere_Mis12"/>
</dbReference>
<dbReference type="OMA" id="PEDKVQM"/>
<evidence type="ECO:0000256" key="6">
    <source>
        <dbReference type="ARBA" id="ARBA00022776"/>
    </source>
</evidence>
<dbReference type="PANTHER" id="PTHR14527">
    <property type="entry name" value="PROTEIN MIS12 HOMOLOG"/>
    <property type="match status" value="1"/>
</dbReference>
<keyword evidence="4" id="KW-0158">Chromosome</keyword>
<keyword evidence="6" id="KW-0498">Mitosis</keyword>
<keyword evidence="9" id="KW-0131">Cell cycle</keyword>
<name>V3Z6I8_LOTGI</name>
<dbReference type="KEGG" id="lgi:LOTGIDRAFT_235437"/>
<dbReference type="GO" id="GO:0005634">
    <property type="term" value="C:nucleus"/>
    <property type="evidence" value="ECO:0007669"/>
    <property type="project" value="InterPro"/>
</dbReference>
<comment type="similarity">
    <text evidence="2">Belongs to the mis12 family.</text>
</comment>
<keyword evidence="5" id="KW-0132">Cell division</keyword>